<dbReference type="InterPro" id="IPR000832">
    <property type="entry name" value="GPCR_2_secretin-like"/>
</dbReference>
<evidence type="ECO:0000256" key="3">
    <source>
        <dbReference type="ARBA" id="ARBA00022989"/>
    </source>
</evidence>
<evidence type="ECO:0000259" key="6">
    <source>
        <dbReference type="PROSITE" id="PS50261"/>
    </source>
</evidence>
<dbReference type="GO" id="GO:0008528">
    <property type="term" value="F:G protein-coupled peptide receptor activity"/>
    <property type="evidence" value="ECO:0007669"/>
    <property type="project" value="TreeGrafter"/>
</dbReference>
<keyword evidence="3 5" id="KW-1133">Transmembrane helix</keyword>
<dbReference type="Gene3D" id="1.20.1070.10">
    <property type="entry name" value="Rhodopsin 7-helix transmembrane proteins"/>
    <property type="match status" value="1"/>
</dbReference>
<comment type="caution">
    <text evidence="7">The sequence shown here is derived from an EMBL/GenBank/DDBJ whole genome shotgun (WGS) entry which is preliminary data.</text>
</comment>
<dbReference type="AlphaFoldDB" id="A0AAV8VP96"/>
<evidence type="ECO:0000256" key="1">
    <source>
        <dbReference type="ARBA" id="ARBA00004141"/>
    </source>
</evidence>
<keyword evidence="4 5" id="KW-0472">Membrane</keyword>
<accession>A0AAV8VP96</accession>
<dbReference type="CDD" id="cd15039">
    <property type="entry name" value="7tmB3_Methuselah-like"/>
    <property type="match status" value="1"/>
</dbReference>
<evidence type="ECO:0000256" key="5">
    <source>
        <dbReference type="SAM" id="Phobius"/>
    </source>
</evidence>
<comment type="subcellular location">
    <subcellularLocation>
        <location evidence="1">Membrane</location>
        <topology evidence="1">Multi-pass membrane protein</topology>
    </subcellularLocation>
</comment>
<dbReference type="EMBL" id="JANEYG010000051">
    <property type="protein sequence ID" value="KAJ8915635.1"/>
    <property type="molecule type" value="Genomic_DNA"/>
</dbReference>
<name>A0AAV8VP96_9CUCU</name>
<dbReference type="InterPro" id="IPR051384">
    <property type="entry name" value="Mth_GPCR"/>
</dbReference>
<feature type="transmembrane region" description="Helical" evidence="5">
    <location>
        <begin position="553"/>
        <end position="575"/>
    </location>
</feature>
<feature type="transmembrane region" description="Helical" evidence="5">
    <location>
        <begin position="519"/>
        <end position="541"/>
    </location>
</feature>
<feature type="transmembrane region" description="Helical" evidence="5">
    <location>
        <begin position="306"/>
        <end position="325"/>
    </location>
</feature>
<feature type="transmembrane region" description="Helical" evidence="5">
    <location>
        <begin position="337"/>
        <end position="358"/>
    </location>
</feature>
<reference evidence="7 8" key="1">
    <citation type="journal article" date="2023" name="Insect Mol. Biol.">
        <title>Genome sequencing provides insights into the evolution of gene families encoding plant cell wall-degrading enzymes in longhorned beetles.</title>
        <authorList>
            <person name="Shin N.R."/>
            <person name="Okamura Y."/>
            <person name="Kirsch R."/>
            <person name="Pauchet Y."/>
        </authorList>
    </citation>
    <scope>NUCLEOTIDE SEQUENCE [LARGE SCALE GENOMIC DNA]</scope>
    <source>
        <strain evidence="7">EAD_L_NR</strain>
    </source>
</reference>
<evidence type="ECO:0000313" key="7">
    <source>
        <dbReference type="EMBL" id="KAJ8915635.1"/>
    </source>
</evidence>
<gene>
    <name evidence="7" type="ORF">NQ315_003419</name>
</gene>
<sequence>MYLIAATLIVSNALITYGNHYSKCCKFGESLTWTNSSYECVESNNKRLQIAANESNFVENNTDGDGVIVSKRPVTENYFPKCCPLSYTYDSVLHSCVNNPEVDYSYIKENFVKVGLPRCKIVVDYELNGTTDFEYGLINGTDELKLKRNSLQDPETFCIDKSEKGSFVIRECKGNFEVCEDVRCVKKCCPDGQSFINRAVCFDTYTHGVNLSSFDYVEKPEEPYAIIYNRSCSKIYMMKEDKYTFNLDDKGVFSLWQNDTRTFLKANVSDLKSYCIEHTKKKNVEGYFFFMCFPEKHINAKFAYTAWPKILSCVCLVLTVAVYLILNETRNVFGKILVNYCVALFFENAVLIYAQLSLDPSTADCKFRSFAIIFFATASFSWSNVMCCDIWWTFGSAKRTVGAHQRKRDLKKLLSYFLYGWGVPTVLTLVILFFYTYRILPYPIQPIMAVKKCFFERRAGNYAHALFFNLPHLVIQLVNTVLFIKTIVYCLKVKNEIDKINDTTKDDKNRRFQKDKERLFLILKLSVIMGVSFMFEVVSAFFDMSQMGDIPKYIEIVWDTINCSQGIFIFIIFICKRKIYRDFQLKFRHLHPRSLSTTSIHTQSTIASNGTSMKVLKSVTEIGRTKFN</sequence>
<dbReference type="GO" id="GO:0005886">
    <property type="term" value="C:plasma membrane"/>
    <property type="evidence" value="ECO:0007669"/>
    <property type="project" value="TreeGrafter"/>
</dbReference>
<dbReference type="PANTHER" id="PTHR47154:SF2">
    <property type="entry name" value="G-PROTEIN COUPLED RECEPTOR MTH-RELATED"/>
    <property type="match status" value="1"/>
</dbReference>
<dbReference type="Pfam" id="PF00002">
    <property type="entry name" value="7tm_2"/>
    <property type="match status" value="1"/>
</dbReference>
<dbReference type="PROSITE" id="PS50261">
    <property type="entry name" value="G_PROTEIN_RECEP_F2_4"/>
    <property type="match status" value="1"/>
</dbReference>
<dbReference type="GO" id="GO:0007166">
    <property type="term" value="P:cell surface receptor signaling pathway"/>
    <property type="evidence" value="ECO:0007669"/>
    <property type="project" value="InterPro"/>
</dbReference>
<keyword evidence="8" id="KW-1185">Reference proteome</keyword>
<protein>
    <recommendedName>
        <fullName evidence="6">G-protein coupled receptors family 2 profile 2 domain-containing protein</fullName>
    </recommendedName>
</protein>
<feature type="transmembrane region" description="Helical" evidence="5">
    <location>
        <begin position="473"/>
        <end position="491"/>
    </location>
</feature>
<evidence type="ECO:0000256" key="2">
    <source>
        <dbReference type="ARBA" id="ARBA00022692"/>
    </source>
</evidence>
<dbReference type="PANTHER" id="PTHR47154">
    <property type="entry name" value="G-PROTEIN COUPLED RECEPTOR MTH-RELATED"/>
    <property type="match status" value="1"/>
</dbReference>
<feature type="domain" description="G-protein coupled receptors family 2 profile 2" evidence="6">
    <location>
        <begin position="301"/>
        <end position="577"/>
    </location>
</feature>
<organism evidence="7 8">
    <name type="scientific">Exocentrus adspersus</name>
    <dbReference type="NCBI Taxonomy" id="1586481"/>
    <lineage>
        <taxon>Eukaryota</taxon>
        <taxon>Metazoa</taxon>
        <taxon>Ecdysozoa</taxon>
        <taxon>Arthropoda</taxon>
        <taxon>Hexapoda</taxon>
        <taxon>Insecta</taxon>
        <taxon>Pterygota</taxon>
        <taxon>Neoptera</taxon>
        <taxon>Endopterygota</taxon>
        <taxon>Coleoptera</taxon>
        <taxon>Polyphaga</taxon>
        <taxon>Cucujiformia</taxon>
        <taxon>Chrysomeloidea</taxon>
        <taxon>Cerambycidae</taxon>
        <taxon>Lamiinae</taxon>
        <taxon>Acanthocinini</taxon>
        <taxon>Exocentrus</taxon>
    </lineage>
</organism>
<proteinExistence type="predicted"/>
<keyword evidence="2 5" id="KW-0812">Transmembrane</keyword>
<feature type="transmembrane region" description="Helical" evidence="5">
    <location>
        <begin position="413"/>
        <end position="435"/>
    </location>
</feature>
<dbReference type="InterPro" id="IPR017981">
    <property type="entry name" value="GPCR_2-like_7TM"/>
</dbReference>
<evidence type="ECO:0000256" key="4">
    <source>
        <dbReference type="ARBA" id="ARBA00023136"/>
    </source>
</evidence>
<feature type="transmembrane region" description="Helical" evidence="5">
    <location>
        <begin position="370"/>
        <end position="392"/>
    </location>
</feature>
<dbReference type="Proteomes" id="UP001159042">
    <property type="component" value="Unassembled WGS sequence"/>
</dbReference>
<evidence type="ECO:0000313" key="8">
    <source>
        <dbReference type="Proteomes" id="UP001159042"/>
    </source>
</evidence>